<sequence length="84" mass="9394">MLQPGLLLALSLTGTFVDTLLRTDFVIRKYPSYAGAWPLLRPDFHRLEDACLAGHAKTKKSPSLSNWGFVQHFLFTSSVLIDAM</sequence>
<accession>A0ABQ1YY54</accession>
<evidence type="ECO:0000313" key="2">
    <source>
        <dbReference type="Proteomes" id="UP000652153"/>
    </source>
</evidence>
<dbReference type="Proteomes" id="UP000652153">
    <property type="component" value="Unassembled WGS sequence"/>
</dbReference>
<evidence type="ECO:0008006" key="3">
    <source>
        <dbReference type="Google" id="ProtNLM"/>
    </source>
</evidence>
<name>A0ABQ1YY54_9BACL</name>
<keyword evidence="2" id="KW-1185">Reference proteome</keyword>
<proteinExistence type="predicted"/>
<protein>
    <recommendedName>
        <fullName evidence="3">Secreted protein</fullName>
    </recommendedName>
</protein>
<comment type="caution">
    <text evidence="1">The sequence shown here is derived from an EMBL/GenBank/DDBJ whole genome shotgun (WGS) entry which is preliminary data.</text>
</comment>
<organism evidence="1 2">
    <name type="scientific">Paenibacillus silvae</name>
    <dbReference type="NCBI Taxonomy" id="1325358"/>
    <lineage>
        <taxon>Bacteria</taxon>
        <taxon>Bacillati</taxon>
        <taxon>Bacillota</taxon>
        <taxon>Bacilli</taxon>
        <taxon>Bacillales</taxon>
        <taxon>Paenibacillaceae</taxon>
        <taxon>Paenibacillus</taxon>
    </lineage>
</organism>
<dbReference type="EMBL" id="BMFU01000001">
    <property type="protein sequence ID" value="GGH40844.1"/>
    <property type="molecule type" value="Genomic_DNA"/>
</dbReference>
<reference evidence="2" key="1">
    <citation type="journal article" date="2019" name="Int. J. Syst. Evol. Microbiol.">
        <title>The Global Catalogue of Microorganisms (GCM) 10K type strain sequencing project: providing services to taxonomists for standard genome sequencing and annotation.</title>
        <authorList>
            <consortium name="The Broad Institute Genomics Platform"/>
            <consortium name="The Broad Institute Genome Sequencing Center for Infectious Disease"/>
            <person name="Wu L."/>
            <person name="Ma J."/>
        </authorList>
    </citation>
    <scope>NUCLEOTIDE SEQUENCE [LARGE SCALE GENOMIC DNA]</scope>
    <source>
        <strain evidence="2">CGMCC 1.12770</strain>
    </source>
</reference>
<evidence type="ECO:0000313" key="1">
    <source>
        <dbReference type="EMBL" id="GGH40844.1"/>
    </source>
</evidence>
<gene>
    <name evidence="1" type="ORF">GCM10008014_00010</name>
</gene>